<accession>A0ACC0CI38</accession>
<name>A0ACC0CI38_CATRO</name>
<gene>
    <name evidence="1" type="ORF">M9H77_05740</name>
</gene>
<protein>
    <submittedName>
        <fullName evidence="1">Uncharacterized protein</fullName>
    </submittedName>
</protein>
<dbReference type="EMBL" id="CM044701">
    <property type="protein sequence ID" value="KAI5684512.1"/>
    <property type="molecule type" value="Genomic_DNA"/>
</dbReference>
<sequence>MKKMSPLFNFSLFLFFFLAYSFSMSAAWRTDEEVKEIYELWLEKHGKMNQKNGLLGENDDKRFEIFKDNLKFIDEHNSENRTYKVGLNRFADLTNDEYRSIYLGTKNDPKRRIMKSKNASLRYAFQAADKLPAAVDWRARGAVSPIKDQGNCGSCWAFSTIATVEAINQIRTGELIALSEQELVDCDSSDSGCDGGLMDDAFQFIIANGGIDTEVDYPYKGLNGQCDPSRENSKIVTIDSYEDVPGNNEKALQKAVAHQPVSVAIEASGRALQLYSSGIFTGKCGTELDHGVVIVGYGTENGKDYWIVRNSWGKSWGEEGHFRMERNVIGTDTGKCGIAMEASYPIKYGQNKAKIETKSGAEMVGRSSI</sequence>
<proteinExistence type="predicted"/>
<reference evidence="2" key="1">
    <citation type="journal article" date="2023" name="Nat. Plants">
        <title>Single-cell RNA sequencing provides a high-resolution roadmap for understanding the multicellular compartmentation of specialized metabolism.</title>
        <authorList>
            <person name="Sun S."/>
            <person name="Shen X."/>
            <person name="Li Y."/>
            <person name="Li Y."/>
            <person name="Wang S."/>
            <person name="Li R."/>
            <person name="Zhang H."/>
            <person name="Shen G."/>
            <person name="Guo B."/>
            <person name="Wei J."/>
            <person name="Xu J."/>
            <person name="St-Pierre B."/>
            <person name="Chen S."/>
            <person name="Sun C."/>
        </authorList>
    </citation>
    <scope>NUCLEOTIDE SEQUENCE [LARGE SCALE GENOMIC DNA]</scope>
</reference>
<organism evidence="1 2">
    <name type="scientific">Catharanthus roseus</name>
    <name type="common">Madagascar periwinkle</name>
    <name type="synonym">Vinca rosea</name>
    <dbReference type="NCBI Taxonomy" id="4058"/>
    <lineage>
        <taxon>Eukaryota</taxon>
        <taxon>Viridiplantae</taxon>
        <taxon>Streptophyta</taxon>
        <taxon>Embryophyta</taxon>
        <taxon>Tracheophyta</taxon>
        <taxon>Spermatophyta</taxon>
        <taxon>Magnoliopsida</taxon>
        <taxon>eudicotyledons</taxon>
        <taxon>Gunneridae</taxon>
        <taxon>Pentapetalae</taxon>
        <taxon>asterids</taxon>
        <taxon>lamiids</taxon>
        <taxon>Gentianales</taxon>
        <taxon>Apocynaceae</taxon>
        <taxon>Rauvolfioideae</taxon>
        <taxon>Vinceae</taxon>
        <taxon>Catharanthinae</taxon>
        <taxon>Catharanthus</taxon>
    </lineage>
</organism>
<evidence type="ECO:0000313" key="2">
    <source>
        <dbReference type="Proteomes" id="UP001060085"/>
    </source>
</evidence>
<keyword evidence="2" id="KW-1185">Reference proteome</keyword>
<dbReference type="Proteomes" id="UP001060085">
    <property type="component" value="Linkage Group LG01"/>
</dbReference>
<evidence type="ECO:0000313" key="1">
    <source>
        <dbReference type="EMBL" id="KAI5684512.1"/>
    </source>
</evidence>
<comment type="caution">
    <text evidence="1">The sequence shown here is derived from an EMBL/GenBank/DDBJ whole genome shotgun (WGS) entry which is preliminary data.</text>
</comment>